<dbReference type="RefSeq" id="WP_289544679.1">
    <property type="nucleotide sequence ID" value="NZ_JAUDDZ010000003.1"/>
</dbReference>
<dbReference type="SUPFAM" id="SSF46973">
    <property type="entry name" value="Enzyme IIa from lactose specific PTS, IIa-lac"/>
    <property type="match status" value="1"/>
</dbReference>
<reference evidence="6 7" key="2">
    <citation type="submission" date="2023-06" db="EMBL/GenBank/DDBJ databases">
        <authorList>
            <person name="Zeman M."/>
            <person name="Kubasova T."/>
            <person name="Jahodarova E."/>
            <person name="Nykrynova M."/>
            <person name="Rychlik I."/>
        </authorList>
    </citation>
    <scope>NUCLEOTIDE SEQUENCE [LARGE SCALE GENOMIC DNA]</scope>
    <source>
        <strain evidence="6 7">154_Feed</strain>
    </source>
</reference>
<organism evidence="6 7">
    <name type="scientific">Enorma phocaeensis</name>
    <dbReference type="NCBI Taxonomy" id="1871019"/>
    <lineage>
        <taxon>Bacteria</taxon>
        <taxon>Bacillati</taxon>
        <taxon>Actinomycetota</taxon>
        <taxon>Coriobacteriia</taxon>
        <taxon>Coriobacteriales</taxon>
        <taxon>Coriobacteriaceae</taxon>
        <taxon>Enorma</taxon>
    </lineage>
</organism>
<evidence type="ECO:0000256" key="3">
    <source>
        <dbReference type="ARBA" id="ARBA00022679"/>
    </source>
</evidence>
<dbReference type="Proteomes" id="UP001529421">
    <property type="component" value="Unassembled WGS sequence"/>
</dbReference>
<dbReference type="PANTHER" id="PTHR34382:SF10">
    <property type="entry name" value="PTS SYSTEM OLIGO-BETA-MANNOSIDE-SPECIFIC EIIA COMPONENT"/>
    <property type="match status" value="1"/>
</dbReference>
<reference evidence="7" key="1">
    <citation type="submission" date="2023-06" db="EMBL/GenBank/DDBJ databases">
        <title>Identification and characterization of horizontal gene transfer across gut microbiota members of farm animals based on homology search.</title>
        <authorList>
            <person name="Zeman M."/>
            <person name="Kubasova T."/>
            <person name="Jahodarova E."/>
            <person name="Nykrynova M."/>
            <person name="Rychlik I."/>
        </authorList>
    </citation>
    <scope>NUCLEOTIDE SEQUENCE [LARGE SCALE GENOMIC DNA]</scope>
    <source>
        <strain evidence="7">154_Feed</strain>
    </source>
</reference>
<accession>A0ABT7V9W2</accession>
<evidence type="ECO:0000313" key="7">
    <source>
        <dbReference type="Proteomes" id="UP001529421"/>
    </source>
</evidence>
<comment type="caution">
    <text evidence="6">The sequence shown here is derived from an EMBL/GenBank/DDBJ whole genome shotgun (WGS) entry which is preliminary data.</text>
</comment>
<evidence type="ECO:0000256" key="5">
    <source>
        <dbReference type="PROSITE-ProRule" id="PRU00418"/>
    </source>
</evidence>
<feature type="modified residue" description="Phosphohistidine; by HPr" evidence="5">
    <location>
        <position position="103"/>
    </location>
</feature>
<dbReference type="EMBL" id="JAUDDZ010000003">
    <property type="protein sequence ID" value="MDM8274622.1"/>
    <property type="molecule type" value="Genomic_DNA"/>
</dbReference>
<evidence type="ECO:0000256" key="2">
    <source>
        <dbReference type="ARBA" id="ARBA00022597"/>
    </source>
</evidence>
<keyword evidence="4" id="KW-0598">Phosphotransferase system</keyword>
<dbReference type="InterPro" id="IPR036542">
    <property type="entry name" value="PTS_IIA_lac/cel_sf"/>
</dbReference>
<proteinExistence type="predicted"/>
<dbReference type="PANTHER" id="PTHR34382">
    <property type="entry name" value="PTS SYSTEM N,N'-DIACETYLCHITOBIOSE-SPECIFIC EIIA COMPONENT"/>
    <property type="match status" value="1"/>
</dbReference>
<dbReference type="PROSITE" id="PS51095">
    <property type="entry name" value="PTS_EIIA_TYPE_3"/>
    <property type="match status" value="1"/>
</dbReference>
<name>A0ABT7V9W2_9ACTN</name>
<dbReference type="Gene3D" id="1.20.58.80">
    <property type="entry name" value="Phosphotransferase system, lactose/cellobiose-type IIA subunit"/>
    <property type="match status" value="1"/>
</dbReference>
<sequence>MAATDKTEGQTMEQTLNTEASTNAAEEAVNMEMLPFQIIANVGTARSIYVEAVEEAERGNIEGARAMVIEGEQCFIEGHDAHLKLFSRELGPDDMKYLPLIIHAEDQLMSAETMKIICEKLIDMQEELQRLKA</sequence>
<keyword evidence="2" id="KW-0762">Sugar transport</keyword>
<keyword evidence="1" id="KW-0813">Transport</keyword>
<evidence type="ECO:0000313" key="6">
    <source>
        <dbReference type="EMBL" id="MDM8274622.1"/>
    </source>
</evidence>
<keyword evidence="7" id="KW-1185">Reference proteome</keyword>
<evidence type="ECO:0000256" key="1">
    <source>
        <dbReference type="ARBA" id="ARBA00022448"/>
    </source>
</evidence>
<evidence type="ECO:0000256" key="4">
    <source>
        <dbReference type="ARBA" id="ARBA00022683"/>
    </source>
</evidence>
<dbReference type="InterPro" id="IPR003188">
    <property type="entry name" value="PTS_IIA_lac/cel"/>
</dbReference>
<gene>
    <name evidence="6" type="ORF">QUW28_03790</name>
</gene>
<dbReference type="Pfam" id="PF02255">
    <property type="entry name" value="PTS_IIA"/>
    <property type="match status" value="1"/>
</dbReference>
<keyword evidence="3" id="KW-0808">Transferase</keyword>
<protein>
    <submittedName>
        <fullName evidence="6">PTS lactose/cellobiose transporter subunit IIA</fullName>
    </submittedName>
</protein>